<dbReference type="Proteomes" id="UP001642406">
    <property type="component" value="Unassembled WGS sequence"/>
</dbReference>
<organism evidence="2 3">
    <name type="scientific">Sporothrix bragantina</name>
    <dbReference type="NCBI Taxonomy" id="671064"/>
    <lineage>
        <taxon>Eukaryota</taxon>
        <taxon>Fungi</taxon>
        <taxon>Dikarya</taxon>
        <taxon>Ascomycota</taxon>
        <taxon>Pezizomycotina</taxon>
        <taxon>Sordariomycetes</taxon>
        <taxon>Sordariomycetidae</taxon>
        <taxon>Ophiostomatales</taxon>
        <taxon>Ophiostomataceae</taxon>
        <taxon>Sporothrix</taxon>
    </lineage>
</organism>
<sequence>MSPAISILTVTGVHKEDRSVTQAQDISGDAAAAAAAAESQLTLFPVRTVTVEKRPHGIDMQVSRNSVWKHIRAAVRPNRHSESLAILMLEKRAFNAKLVVFEGEETHLNQTIRTGDFWHNKWNELLPKKTKVCATIKNSNPSKGNLYMVNINSLGDFVDFQNGESCCHLVIVSKGEAAQAFQRFMKTEAASRKHVPLLHMANNAVVVDATNPNTSQPLSKKGGKKAGRKSSWSSSSDYSTTLTHPPKIGDKSKDYFDDMMKRLNILTQINDIRFSKSSTLVKEVSGALGRRNKSMFQNKKFMDTLSSLFVSVREQGGAVHILCDAHECGQRLAKIGGVAALLTFPLFGLDDLGD</sequence>
<gene>
    <name evidence="2" type="primary">DOM34_2</name>
    <name evidence="2" type="ORF">SBRCBS47491_009530</name>
</gene>
<keyword evidence="3" id="KW-1185">Reference proteome</keyword>
<reference evidence="2 3" key="1">
    <citation type="submission" date="2024-01" db="EMBL/GenBank/DDBJ databases">
        <authorList>
            <person name="Allen C."/>
            <person name="Tagirdzhanova G."/>
        </authorList>
    </citation>
    <scope>NUCLEOTIDE SEQUENCE [LARGE SCALE GENOMIC DNA]</scope>
</reference>
<name>A0ABP0CVF5_9PEZI</name>
<dbReference type="Gene3D" id="3.30.1330.30">
    <property type="match status" value="1"/>
</dbReference>
<dbReference type="SUPFAM" id="SSF55315">
    <property type="entry name" value="L30e-like"/>
    <property type="match status" value="1"/>
</dbReference>
<accession>A0ABP0CVF5</accession>
<dbReference type="EMBL" id="CAWUHC010000153">
    <property type="protein sequence ID" value="CAK7236127.1"/>
    <property type="molecule type" value="Genomic_DNA"/>
</dbReference>
<comment type="caution">
    <text evidence="2">The sequence shown here is derived from an EMBL/GenBank/DDBJ whole genome shotgun (WGS) entry which is preliminary data.</text>
</comment>
<evidence type="ECO:0000313" key="3">
    <source>
        <dbReference type="Proteomes" id="UP001642406"/>
    </source>
</evidence>
<feature type="region of interest" description="Disordered" evidence="1">
    <location>
        <begin position="208"/>
        <end position="245"/>
    </location>
</feature>
<evidence type="ECO:0000256" key="1">
    <source>
        <dbReference type="SAM" id="MobiDB-lite"/>
    </source>
</evidence>
<proteinExistence type="predicted"/>
<dbReference type="InterPro" id="IPR029064">
    <property type="entry name" value="Ribosomal_eL30-like_sf"/>
</dbReference>
<evidence type="ECO:0000313" key="2">
    <source>
        <dbReference type="EMBL" id="CAK7236127.1"/>
    </source>
</evidence>
<protein>
    <submittedName>
        <fullName evidence="2">Translation factor pelota</fullName>
    </submittedName>
</protein>